<gene>
    <name evidence="1" type="ORF">MNBD_GAMMA13-1268</name>
</gene>
<protein>
    <submittedName>
        <fullName evidence="1">Uncharacterized protein</fullName>
    </submittedName>
</protein>
<organism evidence="1">
    <name type="scientific">hydrothermal vent metagenome</name>
    <dbReference type="NCBI Taxonomy" id="652676"/>
    <lineage>
        <taxon>unclassified sequences</taxon>
        <taxon>metagenomes</taxon>
        <taxon>ecological metagenomes</taxon>
    </lineage>
</organism>
<dbReference type="AlphaFoldDB" id="A0A3B0YCD8"/>
<accession>A0A3B0YCD8</accession>
<sequence length="120" mass="13014">METSGPTSGIPQLPNTTTRVTALQLQVGQQLQAVVLDNTANRILLSLGYRQVSAESSLPFQRGPMQAQIHLHGDRVSTYFWATQAETPCRCYANICTSCAARPTARYTAAGKCTTGRRAL</sequence>
<evidence type="ECO:0000313" key="1">
    <source>
        <dbReference type="EMBL" id="VAW73973.1"/>
    </source>
</evidence>
<name>A0A3B0YCD8_9ZZZZ</name>
<reference evidence="1" key="1">
    <citation type="submission" date="2018-06" db="EMBL/GenBank/DDBJ databases">
        <authorList>
            <person name="Zhirakovskaya E."/>
        </authorList>
    </citation>
    <scope>NUCLEOTIDE SEQUENCE</scope>
</reference>
<dbReference type="EMBL" id="UOFK01000048">
    <property type="protein sequence ID" value="VAW73973.1"/>
    <property type="molecule type" value="Genomic_DNA"/>
</dbReference>
<proteinExistence type="predicted"/>